<evidence type="ECO:0000256" key="1">
    <source>
        <dbReference type="ARBA" id="ARBA00005964"/>
    </source>
</evidence>
<dbReference type="PANTHER" id="PTHR11559">
    <property type="entry name" value="CARBOXYLESTERASE"/>
    <property type="match status" value="1"/>
</dbReference>
<dbReference type="Proteomes" id="UP001342314">
    <property type="component" value="Unassembled WGS sequence"/>
</dbReference>
<protein>
    <recommendedName>
        <fullName evidence="3">Carboxylic ester hydrolase</fullName>
        <ecNumber evidence="3">3.1.1.-</ecNumber>
    </recommendedName>
</protein>
<accession>A0AAV5GIM3</accession>
<reference evidence="5 6" key="1">
    <citation type="submission" date="2021-12" db="EMBL/GenBank/DDBJ databases">
        <title>High titer production of polyol ester of fatty acids by Rhodotorula paludigena BS15 towards product separation-free biomass refinery.</title>
        <authorList>
            <person name="Mano J."/>
            <person name="Ono H."/>
            <person name="Tanaka T."/>
            <person name="Naito K."/>
            <person name="Sushida H."/>
            <person name="Ike M."/>
            <person name="Tokuyasu K."/>
            <person name="Kitaoka M."/>
        </authorList>
    </citation>
    <scope>NUCLEOTIDE SEQUENCE [LARGE SCALE GENOMIC DNA]</scope>
    <source>
        <strain evidence="5 6">BS15</strain>
    </source>
</reference>
<organism evidence="5 6">
    <name type="scientific">Rhodotorula paludigena</name>
    <dbReference type="NCBI Taxonomy" id="86838"/>
    <lineage>
        <taxon>Eukaryota</taxon>
        <taxon>Fungi</taxon>
        <taxon>Dikarya</taxon>
        <taxon>Basidiomycota</taxon>
        <taxon>Pucciniomycotina</taxon>
        <taxon>Microbotryomycetes</taxon>
        <taxon>Sporidiobolales</taxon>
        <taxon>Sporidiobolaceae</taxon>
        <taxon>Rhodotorula</taxon>
    </lineage>
</organism>
<dbReference type="EC" id="3.1.1.-" evidence="3"/>
<keyword evidence="2 3" id="KW-0378">Hydrolase</keyword>
<gene>
    <name evidence="5" type="ORF">Rhopal_002652-T1</name>
</gene>
<feature type="chain" id="PRO_5043090010" description="Carboxylic ester hydrolase" evidence="3">
    <location>
        <begin position="18"/>
        <end position="581"/>
    </location>
</feature>
<dbReference type="InterPro" id="IPR050309">
    <property type="entry name" value="Type-B_Carboxylest/Lipase"/>
</dbReference>
<evidence type="ECO:0000313" key="6">
    <source>
        <dbReference type="Proteomes" id="UP001342314"/>
    </source>
</evidence>
<dbReference type="EMBL" id="BQKY01000005">
    <property type="protein sequence ID" value="GJN89665.1"/>
    <property type="molecule type" value="Genomic_DNA"/>
</dbReference>
<comment type="caution">
    <text evidence="5">The sequence shown here is derived from an EMBL/GenBank/DDBJ whole genome shotgun (WGS) entry which is preliminary data.</text>
</comment>
<keyword evidence="6" id="KW-1185">Reference proteome</keyword>
<dbReference type="InterPro" id="IPR002018">
    <property type="entry name" value="CarbesteraseB"/>
</dbReference>
<dbReference type="AlphaFoldDB" id="A0AAV5GIM3"/>
<keyword evidence="3" id="KW-0732">Signal</keyword>
<sequence length="581" mass="62410">MLAAPLFALVAATLTAGSPVYPGLSASKLVARQSAPTVSISNGTLVGRSEPGFKQEFFLNVPYAQAPTGDLRLANPQPVNSTWTDNYDASSWGNVCPGTGISSTPNVTLGQDYTLDEDCLNINIIRPAGVTEGDKLPVLFWIYGGGFVQGTANDPRYNGTYLVQRSVENGEPIVFASINYRLGAFGFPAGEAAAEQGVLNLGLKDQRLSLHWVQENIASFGGDPSKVTIWGQSAGGMSVTSQLLAYGGRNDGLFRGAAIDSGIFAYQNNTLSSQQNTWSGPYVGLLKPAVLNATGCTAGSDELSCLRALPYDTFFDAFVNSSYSGQPIPDGDFLLDSSVQAIADAKVNPVPILVGATRDEATSGIGAPVGLNNETALRAAVVRGFRNVARTNASIDRLLELYPNDNEIGCPFGTGDGVVSTGLQDKRSNAMWTDTINAGSRFMAQKHGYLAPVWSWRFWQVPQNNTIDAGAAHANELPYLFGVLNRTVRTPLGNRPGDLDTSKRMQNYWLNFVNHLDPNVGAVLVEQSANAILIIAEDVHWPTYDSGSEQIIFQNNKTRIVKDDERVEPMRFQIQLALGQA</sequence>
<dbReference type="GO" id="GO:0016787">
    <property type="term" value="F:hydrolase activity"/>
    <property type="evidence" value="ECO:0007669"/>
    <property type="project" value="UniProtKB-KW"/>
</dbReference>
<dbReference type="Gene3D" id="3.40.50.1820">
    <property type="entry name" value="alpha/beta hydrolase"/>
    <property type="match status" value="1"/>
</dbReference>
<evidence type="ECO:0000259" key="4">
    <source>
        <dbReference type="Pfam" id="PF00135"/>
    </source>
</evidence>
<dbReference type="Pfam" id="PF00135">
    <property type="entry name" value="COesterase"/>
    <property type="match status" value="1"/>
</dbReference>
<name>A0AAV5GIM3_9BASI</name>
<dbReference type="InterPro" id="IPR029058">
    <property type="entry name" value="AB_hydrolase_fold"/>
</dbReference>
<dbReference type="PROSITE" id="PS00122">
    <property type="entry name" value="CARBOXYLESTERASE_B_1"/>
    <property type="match status" value="1"/>
</dbReference>
<evidence type="ECO:0000256" key="3">
    <source>
        <dbReference type="RuleBase" id="RU361235"/>
    </source>
</evidence>
<dbReference type="InterPro" id="IPR019826">
    <property type="entry name" value="Carboxylesterase_B_AS"/>
</dbReference>
<comment type="similarity">
    <text evidence="1 3">Belongs to the type-B carboxylesterase/lipase family.</text>
</comment>
<proteinExistence type="inferred from homology"/>
<evidence type="ECO:0000256" key="2">
    <source>
        <dbReference type="ARBA" id="ARBA00022801"/>
    </source>
</evidence>
<feature type="signal peptide" evidence="3">
    <location>
        <begin position="1"/>
        <end position="17"/>
    </location>
</feature>
<dbReference type="SUPFAM" id="SSF53474">
    <property type="entry name" value="alpha/beta-Hydrolases"/>
    <property type="match status" value="1"/>
</dbReference>
<feature type="domain" description="Carboxylesterase type B" evidence="4">
    <location>
        <begin position="35"/>
        <end position="562"/>
    </location>
</feature>
<evidence type="ECO:0000313" key="5">
    <source>
        <dbReference type="EMBL" id="GJN89665.1"/>
    </source>
</evidence>